<protein>
    <submittedName>
        <fullName evidence="5">Hydroxydechloroatrazine ethylaminohydrolase</fullName>
        <ecNumber evidence="5">3.5.99.3</ecNumber>
    </submittedName>
</protein>
<dbReference type="EC" id="3.5.99.3" evidence="5"/>
<dbReference type="eggNOG" id="COG0402">
    <property type="taxonomic scope" value="Bacteria"/>
</dbReference>
<dbReference type="NCBIfam" id="NF006055">
    <property type="entry name" value="PRK08203.1"/>
    <property type="match status" value="1"/>
</dbReference>
<dbReference type="FunFam" id="3.20.20.140:FF:000014">
    <property type="entry name" value="5-methylthioadenosine/S-adenosylhomocysteine deaminase"/>
    <property type="match status" value="1"/>
</dbReference>
<evidence type="ECO:0000256" key="3">
    <source>
        <dbReference type="ARBA" id="ARBA00022833"/>
    </source>
</evidence>
<dbReference type="SUPFAM" id="SSF51556">
    <property type="entry name" value="Metallo-dependent hydrolases"/>
    <property type="match status" value="1"/>
</dbReference>
<keyword evidence="6" id="KW-1185">Reference proteome</keyword>
<dbReference type="InterPro" id="IPR011059">
    <property type="entry name" value="Metal-dep_hydrolase_composite"/>
</dbReference>
<dbReference type="Gene3D" id="3.20.20.140">
    <property type="entry name" value="Metal-dependent hydrolases"/>
    <property type="match status" value="1"/>
</dbReference>
<evidence type="ECO:0000313" key="6">
    <source>
        <dbReference type="Proteomes" id="UP000017747"/>
    </source>
</evidence>
<dbReference type="PANTHER" id="PTHR43794:SF11">
    <property type="entry name" value="AMIDOHYDROLASE-RELATED DOMAIN-CONTAINING PROTEIN"/>
    <property type="match status" value="1"/>
</dbReference>
<dbReference type="PANTHER" id="PTHR43794">
    <property type="entry name" value="AMINOHYDROLASE SSNA-RELATED"/>
    <property type="match status" value="1"/>
</dbReference>
<dbReference type="GO" id="GO:0019239">
    <property type="term" value="F:deaminase activity"/>
    <property type="evidence" value="ECO:0007669"/>
    <property type="project" value="UniProtKB-ARBA"/>
</dbReference>
<name>V7I815_9CLOT</name>
<dbReference type="RefSeq" id="WP_023387427.1">
    <property type="nucleotide sequence ID" value="NZ_AXUN02000113.1"/>
</dbReference>
<sequence>MDNTLLIKNIRHLVTCDDKDRILEDTNLFVRDGVIVSIGDSQPEASRVIDGSDLAVYPGLVNTHHHLYQILTRNLPQVQNLELFDWLTKLYQIWKNLTTDAIYDSSMAGMGELAKFGCSTVFDHHYVFPKESNDFLSAQFEAAGKLGVRMAVSRGSMDLSEKDGGLPPDSVVQTIDEILRSSERAVNQFHDPKEYSMKQIVLAPCSPFSVTGDLMKESAKLARDLKVRLHTHLAETMDEEVYLKEKLGIRPLEYMERLGWIGSDVWFAHGIHFNTDELKHLAETGTGVAHCPASNMKLSSGVARIPEMLALGVPVGLAVDGSASNDGSSLMEEMRIAYLLHRLTSGDKAPSGYEILKIATKGSARLLGRPELGHLAPGMAADFFAVKESRLEFAGAAFDVSSMLSTVGIKAPVDYTVVAGKVIVDKGILVGVDEEALTRRIAKHSKGMMQ</sequence>
<evidence type="ECO:0000313" key="5">
    <source>
        <dbReference type="EMBL" id="ETA81421.1"/>
    </source>
</evidence>
<dbReference type="GO" id="GO:0016814">
    <property type="term" value="F:hydrolase activity, acting on carbon-nitrogen (but not peptide) bonds, in cyclic amidines"/>
    <property type="evidence" value="ECO:0007669"/>
    <property type="project" value="UniProtKB-ARBA"/>
</dbReference>
<gene>
    <name evidence="5" type="ORF">T472_0206350</name>
</gene>
<keyword evidence="2 5" id="KW-0378">Hydrolase</keyword>
<reference evidence="5 6" key="1">
    <citation type="journal article" date="2014" name="Genome Announc.">
        <title>Genome Sequence of Youngiibacter fragilis, the Type Strain of the Genus Youngiibacter.</title>
        <authorList>
            <person name="Wawrik C.B."/>
            <person name="Callaghan A.V."/>
            <person name="Stamps B.W."/>
            <person name="Wawrik B."/>
        </authorList>
    </citation>
    <scope>NUCLEOTIDE SEQUENCE [LARGE SCALE GENOMIC DNA]</scope>
    <source>
        <strain evidence="5 6">232.1</strain>
    </source>
</reference>
<evidence type="ECO:0000259" key="4">
    <source>
        <dbReference type="Pfam" id="PF01979"/>
    </source>
</evidence>
<dbReference type="AlphaFoldDB" id="V7I815"/>
<keyword evidence="3" id="KW-0862">Zinc</keyword>
<dbReference type="PATRIC" id="fig|994573.3.peg.1185"/>
<proteinExistence type="predicted"/>
<organism evidence="5 6">
    <name type="scientific">Youngiibacter fragilis 232.1</name>
    <dbReference type="NCBI Taxonomy" id="994573"/>
    <lineage>
        <taxon>Bacteria</taxon>
        <taxon>Bacillati</taxon>
        <taxon>Bacillota</taxon>
        <taxon>Clostridia</taxon>
        <taxon>Eubacteriales</taxon>
        <taxon>Clostridiaceae</taxon>
        <taxon>Youngiibacter</taxon>
    </lineage>
</organism>
<dbReference type="Pfam" id="PF01979">
    <property type="entry name" value="Amidohydro_1"/>
    <property type="match status" value="1"/>
</dbReference>
<dbReference type="EMBL" id="AXUN02000113">
    <property type="protein sequence ID" value="ETA81421.1"/>
    <property type="molecule type" value="Genomic_DNA"/>
</dbReference>
<dbReference type="Proteomes" id="UP000017747">
    <property type="component" value="Unassembled WGS sequence"/>
</dbReference>
<keyword evidence="1" id="KW-0479">Metal-binding</keyword>
<dbReference type="InterPro" id="IPR032466">
    <property type="entry name" value="Metal_Hydrolase"/>
</dbReference>
<dbReference type="InterPro" id="IPR050287">
    <property type="entry name" value="MTA/SAH_deaminase"/>
</dbReference>
<comment type="caution">
    <text evidence="5">The sequence shown here is derived from an EMBL/GenBank/DDBJ whole genome shotgun (WGS) entry which is preliminary data.</text>
</comment>
<dbReference type="STRING" id="994573.T472_0206350"/>
<dbReference type="GO" id="GO:0046872">
    <property type="term" value="F:metal ion binding"/>
    <property type="evidence" value="ECO:0007669"/>
    <property type="project" value="UniProtKB-KW"/>
</dbReference>
<dbReference type="InterPro" id="IPR006680">
    <property type="entry name" value="Amidohydro-rel"/>
</dbReference>
<dbReference type="SUPFAM" id="SSF51338">
    <property type="entry name" value="Composite domain of metallo-dependent hydrolases"/>
    <property type="match status" value="2"/>
</dbReference>
<feature type="domain" description="Amidohydrolase-related" evidence="4">
    <location>
        <begin position="56"/>
        <end position="422"/>
    </location>
</feature>
<evidence type="ECO:0000256" key="1">
    <source>
        <dbReference type="ARBA" id="ARBA00022723"/>
    </source>
</evidence>
<dbReference type="OrthoDB" id="9807210at2"/>
<dbReference type="Gene3D" id="2.30.40.10">
    <property type="entry name" value="Urease, subunit C, domain 1"/>
    <property type="match status" value="1"/>
</dbReference>
<accession>V7I815</accession>
<dbReference type="CDD" id="cd01298">
    <property type="entry name" value="ATZ_TRZ_like"/>
    <property type="match status" value="1"/>
</dbReference>
<evidence type="ECO:0000256" key="2">
    <source>
        <dbReference type="ARBA" id="ARBA00022801"/>
    </source>
</evidence>